<organism evidence="1">
    <name type="scientific">Timema bartmani</name>
    <dbReference type="NCBI Taxonomy" id="61472"/>
    <lineage>
        <taxon>Eukaryota</taxon>
        <taxon>Metazoa</taxon>
        <taxon>Ecdysozoa</taxon>
        <taxon>Arthropoda</taxon>
        <taxon>Hexapoda</taxon>
        <taxon>Insecta</taxon>
        <taxon>Pterygota</taxon>
        <taxon>Neoptera</taxon>
        <taxon>Polyneoptera</taxon>
        <taxon>Phasmatodea</taxon>
        <taxon>Timematodea</taxon>
        <taxon>Timematoidea</taxon>
        <taxon>Timematidae</taxon>
        <taxon>Timema</taxon>
    </lineage>
</organism>
<reference evidence="1" key="1">
    <citation type="submission" date="2020-11" db="EMBL/GenBank/DDBJ databases">
        <authorList>
            <person name="Tran Van P."/>
        </authorList>
    </citation>
    <scope>NUCLEOTIDE SEQUENCE</scope>
</reference>
<gene>
    <name evidence="1" type="ORF">TBIB3V08_LOCUS11026</name>
</gene>
<accession>A0A7R9I609</accession>
<dbReference type="AlphaFoldDB" id="A0A7R9I609"/>
<evidence type="ECO:0000313" key="1">
    <source>
        <dbReference type="EMBL" id="CAD7448743.1"/>
    </source>
</evidence>
<dbReference type="EMBL" id="OD570474">
    <property type="protein sequence ID" value="CAD7448743.1"/>
    <property type="molecule type" value="Genomic_DNA"/>
</dbReference>
<evidence type="ECO:0008006" key="2">
    <source>
        <dbReference type="Google" id="ProtNLM"/>
    </source>
</evidence>
<dbReference type="InterPro" id="IPR009003">
    <property type="entry name" value="Peptidase_S1_PA"/>
</dbReference>
<dbReference type="SUPFAM" id="SSF50494">
    <property type="entry name" value="Trypsin-like serine proteases"/>
    <property type="match status" value="1"/>
</dbReference>
<protein>
    <recommendedName>
        <fullName evidence="2">Peptidase S1 domain-containing protein</fullName>
    </recommendedName>
</protein>
<sequence length="179" mass="19357">MPHVVKGSRTSSATDNKSVTRLFSALLSHRRLRTTSVGRLYGGRETHVMALSSSLLQVLVPAQRPSLGKSLYKSAICKRPPKIAGGQNACIKEFPSMGKCKTISEKNTLSIPDRDSSQDIPVINRLAACLDYADTKIKGKFKFTDTIKAIPIAPKSKVPGAGAKVTLVGWGRTTFESEL</sequence>
<name>A0A7R9I609_9NEOP</name>
<proteinExistence type="predicted"/>